<feature type="region of interest" description="Disordered" evidence="1">
    <location>
        <begin position="252"/>
        <end position="554"/>
    </location>
</feature>
<accession>A0A9P9W886</accession>
<dbReference type="SMART" id="SM00384">
    <property type="entry name" value="AT_hook"/>
    <property type="match status" value="2"/>
</dbReference>
<feature type="compositionally biased region" description="Pro residues" evidence="1">
    <location>
        <begin position="413"/>
        <end position="423"/>
    </location>
</feature>
<feature type="compositionally biased region" description="Polar residues" evidence="1">
    <location>
        <begin position="120"/>
        <end position="131"/>
    </location>
</feature>
<feature type="compositionally biased region" description="Polar residues" evidence="1">
    <location>
        <begin position="283"/>
        <end position="305"/>
    </location>
</feature>
<comment type="caution">
    <text evidence="2">The sequence shown here is derived from an EMBL/GenBank/DDBJ whole genome shotgun (WGS) entry which is preliminary data.</text>
</comment>
<protein>
    <recommendedName>
        <fullName evidence="4">AT hook domain-containing protein</fullName>
    </recommendedName>
</protein>
<dbReference type="AlphaFoldDB" id="A0A9P9W886"/>
<evidence type="ECO:0000313" key="3">
    <source>
        <dbReference type="Proteomes" id="UP000829685"/>
    </source>
</evidence>
<sequence>MAPRRVIADSDDEDDDELSPVKSVAGAISAAGDPRLDIEPLSPHHRPASPIVREPSLLTLNERSGSTNPSFFANVYEEQQGNALQQSHLIESIVRLSQRASASSGDISSPGKGKAKGKRSSTNASSATDLTSPVLLSKKPPRRSQLAQMSDATEFTTPRKSAQNDEWEFPDSGDELAAPGSKNTKARLSRISGKRRRGDPTTAPEAPIRGELEVVDLIDTSSEHDVSKRRKVSATAAADSAVQEAGTFYVAQSNLSTSQKQKYRRVQISDERASEAIPDSGAQPHSNQKSSCATTIAYSTPSRYASSGPRPPWELEQQEAREDDHEDGFAHAEPIDDELFEEPTSDLDPEYGESTESRKKAKTKRAATTPKSSVPSKEASQPKKRGRPKKQPVTEEVPPMEDPTANHSDALPPTAPVPNPGPESEPVAKPKKKRGRPRKSEIPINDDVGDQIPTVEEQSGTNETKSGVPPGRHLEDESTAIEDSGKEVEANAATKPTDHQSKPKQPPNPKECALPLKETDRNSMLRSQSTLSDSDKSTATTSLSKYTPSQAGKSVYRVGLSKRSRIAPLLKSLKK</sequence>
<feature type="region of interest" description="Disordered" evidence="1">
    <location>
        <begin position="1"/>
        <end position="71"/>
    </location>
</feature>
<dbReference type="GO" id="GO:0003677">
    <property type="term" value="F:DNA binding"/>
    <property type="evidence" value="ECO:0007669"/>
    <property type="project" value="InterPro"/>
</dbReference>
<name>A0A9P9W886_9PEZI</name>
<feature type="compositionally biased region" description="Polar residues" evidence="1">
    <location>
        <begin position="524"/>
        <end position="552"/>
    </location>
</feature>
<feature type="compositionally biased region" description="Acidic residues" evidence="1">
    <location>
        <begin position="335"/>
        <end position="353"/>
    </location>
</feature>
<evidence type="ECO:0000313" key="2">
    <source>
        <dbReference type="EMBL" id="KAI1849019.1"/>
    </source>
</evidence>
<feature type="compositionally biased region" description="Polar residues" evidence="1">
    <location>
        <begin position="58"/>
        <end position="71"/>
    </location>
</feature>
<reference evidence="2" key="1">
    <citation type="submission" date="2021-03" db="EMBL/GenBank/DDBJ databases">
        <title>Revisited historic fungal species revealed as producer of novel bioactive compounds through whole genome sequencing and comparative genomics.</title>
        <authorList>
            <person name="Vignolle G.A."/>
            <person name="Hochenegger N."/>
            <person name="Mach R.L."/>
            <person name="Mach-Aigner A.R."/>
            <person name="Javad Rahimi M."/>
            <person name="Salim K.A."/>
            <person name="Chan C.M."/>
            <person name="Lim L.B.L."/>
            <person name="Cai F."/>
            <person name="Druzhinina I.S."/>
            <person name="U'Ren J.M."/>
            <person name="Derntl C."/>
        </authorList>
    </citation>
    <scope>NUCLEOTIDE SEQUENCE</scope>
    <source>
        <strain evidence="2">TUCIM 5799</strain>
    </source>
</reference>
<feature type="compositionally biased region" description="Basic and acidic residues" evidence="1">
    <location>
        <begin position="318"/>
        <end position="334"/>
    </location>
</feature>
<evidence type="ECO:0000256" key="1">
    <source>
        <dbReference type="SAM" id="MobiDB-lite"/>
    </source>
</evidence>
<feature type="compositionally biased region" description="Polar residues" evidence="1">
    <location>
        <begin position="456"/>
        <end position="465"/>
    </location>
</feature>
<dbReference type="InterPro" id="IPR017956">
    <property type="entry name" value="AT_hook_DNA-bd_motif"/>
</dbReference>
<feature type="compositionally biased region" description="Acidic residues" evidence="1">
    <location>
        <begin position="165"/>
        <end position="174"/>
    </location>
</feature>
<feature type="compositionally biased region" description="Acidic residues" evidence="1">
    <location>
        <begin position="9"/>
        <end position="18"/>
    </location>
</feature>
<organism evidence="2 3">
    <name type="scientific">Neoarthrinium moseri</name>
    <dbReference type="NCBI Taxonomy" id="1658444"/>
    <lineage>
        <taxon>Eukaryota</taxon>
        <taxon>Fungi</taxon>
        <taxon>Dikarya</taxon>
        <taxon>Ascomycota</taxon>
        <taxon>Pezizomycotina</taxon>
        <taxon>Sordariomycetes</taxon>
        <taxon>Xylariomycetidae</taxon>
        <taxon>Amphisphaeriales</taxon>
        <taxon>Apiosporaceae</taxon>
        <taxon>Neoarthrinium</taxon>
    </lineage>
</organism>
<keyword evidence="3" id="KW-1185">Reference proteome</keyword>
<proteinExistence type="predicted"/>
<dbReference type="Proteomes" id="UP000829685">
    <property type="component" value="Unassembled WGS sequence"/>
</dbReference>
<evidence type="ECO:0008006" key="4">
    <source>
        <dbReference type="Google" id="ProtNLM"/>
    </source>
</evidence>
<feature type="compositionally biased region" description="Polar residues" evidence="1">
    <location>
        <begin position="145"/>
        <end position="161"/>
    </location>
</feature>
<feature type="compositionally biased region" description="Basic residues" evidence="1">
    <location>
        <begin position="184"/>
        <end position="197"/>
    </location>
</feature>
<dbReference type="EMBL" id="JAFIMR010000080">
    <property type="protein sequence ID" value="KAI1849019.1"/>
    <property type="molecule type" value="Genomic_DNA"/>
</dbReference>
<gene>
    <name evidence="2" type="ORF">JX265_013716</name>
</gene>
<feature type="compositionally biased region" description="Polar residues" evidence="1">
    <location>
        <begin position="98"/>
        <end position="107"/>
    </location>
</feature>
<feature type="region of interest" description="Disordered" evidence="1">
    <location>
        <begin position="96"/>
        <end position="210"/>
    </location>
</feature>